<comment type="similarity">
    <text evidence="1">Belongs to the ROK (NagC/XylR) family.</text>
</comment>
<dbReference type="GeneID" id="98069202"/>
<dbReference type="PATRIC" id="fig|742817.3.peg.1746"/>
<dbReference type="PANTHER" id="PTHR18964:SF149">
    <property type="entry name" value="BIFUNCTIONAL UDP-N-ACETYLGLUCOSAMINE 2-EPIMERASE_N-ACETYLMANNOSAMINE KINASE"/>
    <property type="match status" value="1"/>
</dbReference>
<dbReference type="Pfam" id="PF00480">
    <property type="entry name" value="ROK"/>
    <property type="match status" value="1"/>
</dbReference>
<reference evidence="2 3" key="1">
    <citation type="submission" date="2012-01" db="EMBL/GenBank/DDBJ databases">
        <title>The Genome Sequence of Odoribacter laneus YIT 12061.</title>
        <authorList>
            <consortium name="The Broad Institute Genome Sequencing Platform"/>
            <person name="Earl A."/>
            <person name="Ward D."/>
            <person name="Feldgarden M."/>
            <person name="Gevers D."/>
            <person name="Morotomi M."/>
            <person name="Young S.K."/>
            <person name="Zeng Q."/>
            <person name="Gargeya S."/>
            <person name="Fitzgerald M."/>
            <person name="Haas B."/>
            <person name="Abouelleil A."/>
            <person name="Alvarado L."/>
            <person name="Arachchi H.M."/>
            <person name="Berlin A."/>
            <person name="Chapman S.B."/>
            <person name="Gearin G."/>
            <person name="Goldberg J."/>
            <person name="Griggs A."/>
            <person name="Gujja S."/>
            <person name="Hansen M."/>
            <person name="Heiman D."/>
            <person name="Howarth C."/>
            <person name="Larimer J."/>
            <person name="Lui A."/>
            <person name="MacDonald P.J.P."/>
            <person name="McCowen C."/>
            <person name="Montmayeur A."/>
            <person name="Murphy C."/>
            <person name="Neiman D."/>
            <person name="Pearson M."/>
            <person name="Priest M."/>
            <person name="Roberts A."/>
            <person name="Saif S."/>
            <person name="Shea T."/>
            <person name="Sisk P."/>
            <person name="Stolte C."/>
            <person name="Sykes S."/>
            <person name="Wortman J."/>
            <person name="Nusbaum C."/>
            <person name="Birren B."/>
        </authorList>
    </citation>
    <scope>NUCLEOTIDE SEQUENCE [LARGE SCALE GENOMIC DNA]</scope>
    <source>
        <strain evidence="2 3">YIT 12061</strain>
    </source>
</reference>
<evidence type="ECO:0000313" key="2">
    <source>
        <dbReference type="EMBL" id="EHP47783.1"/>
    </source>
</evidence>
<keyword evidence="3" id="KW-1185">Reference proteome</keyword>
<dbReference type="SUPFAM" id="SSF53067">
    <property type="entry name" value="Actin-like ATPase domain"/>
    <property type="match status" value="1"/>
</dbReference>
<dbReference type="PANTHER" id="PTHR18964">
    <property type="entry name" value="ROK (REPRESSOR, ORF, KINASE) FAMILY"/>
    <property type="match status" value="1"/>
</dbReference>
<dbReference type="PROSITE" id="PS01125">
    <property type="entry name" value="ROK"/>
    <property type="match status" value="1"/>
</dbReference>
<gene>
    <name evidence="2" type="ORF">HMPREF9449_01636</name>
</gene>
<dbReference type="Gene3D" id="1.10.10.10">
    <property type="entry name" value="Winged helix-like DNA-binding domain superfamily/Winged helix DNA-binding domain"/>
    <property type="match status" value="1"/>
</dbReference>
<dbReference type="InterPro" id="IPR036388">
    <property type="entry name" value="WH-like_DNA-bd_sf"/>
</dbReference>
<dbReference type="STRING" id="742817.HMPREF9449_01636"/>
<proteinExistence type="inferred from homology"/>
<evidence type="ECO:0000313" key="3">
    <source>
        <dbReference type="Proteomes" id="UP000004892"/>
    </source>
</evidence>
<accession>H1DHA0</accession>
<organism evidence="2 3">
    <name type="scientific">Odoribacter laneus YIT 12061</name>
    <dbReference type="NCBI Taxonomy" id="742817"/>
    <lineage>
        <taxon>Bacteria</taxon>
        <taxon>Pseudomonadati</taxon>
        <taxon>Bacteroidota</taxon>
        <taxon>Bacteroidia</taxon>
        <taxon>Bacteroidales</taxon>
        <taxon>Odoribacteraceae</taxon>
        <taxon>Odoribacter</taxon>
    </lineage>
</organism>
<evidence type="ECO:0008006" key="4">
    <source>
        <dbReference type="Google" id="ProtNLM"/>
    </source>
</evidence>
<sequence>MRKFIIFNPKIIMDDWGNVLKFGKDRSSAAEYKNNLLKKAILSYLTTHEEATIADLSNELTWSVPTVTKLIQELKEEGYLTDLGKLETAGGRRPNVFGLAADAFYFLGVDIRRRRLEFVLLDFKGYILHKKQEVPFVLENTPEALEQVCQETEKFISEIGMNRKEIIGIGFSLTGRVDSNSGYSYTYFNFNEIPLTEVLQQRLGIRAYIENDSRAMMYAEKTAGVVKEEKNVIFLNIGRGVGVGILIDNKLYSGKTGFAGEFGHIPLFPNEILCSCGKKGCLETEASGLALEKMFVEHMKAGEISVLSKQWKKGKEILLYDIIQAAHNDDMLAISLISEIAEKLGRGVGILINLLNPELIVIGGTLSLVGDYFMLPLKTAINKYALSLISKDTCFKISKLGDNASVLGVAMLIRAKIMNIL</sequence>
<dbReference type="Gene3D" id="3.30.420.40">
    <property type="match status" value="2"/>
</dbReference>
<dbReference type="HOGENOM" id="CLU_036604_13_1_10"/>
<dbReference type="EMBL" id="ADMC01000022">
    <property type="protein sequence ID" value="EHP47783.1"/>
    <property type="molecule type" value="Genomic_DNA"/>
</dbReference>
<dbReference type="InterPro" id="IPR036390">
    <property type="entry name" value="WH_DNA-bd_sf"/>
</dbReference>
<dbReference type="AlphaFoldDB" id="H1DHA0"/>
<protein>
    <recommendedName>
        <fullName evidence="4">HTH marR-type domain-containing protein</fullName>
    </recommendedName>
</protein>
<dbReference type="InterPro" id="IPR000600">
    <property type="entry name" value="ROK"/>
</dbReference>
<name>H1DHA0_9BACT</name>
<dbReference type="eggNOG" id="COG1940">
    <property type="taxonomic scope" value="Bacteria"/>
</dbReference>
<dbReference type="RefSeq" id="WP_009136784.1">
    <property type="nucleotide sequence ID" value="NZ_JH594596.1"/>
</dbReference>
<dbReference type="InterPro" id="IPR049874">
    <property type="entry name" value="ROK_cs"/>
</dbReference>
<dbReference type="Pfam" id="PF13412">
    <property type="entry name" value="HTH_24"/>
    <property type="match status" value="1"/>
</dbReference>
<dbReference type="SUPFAM" id="SSF46785">
    <property type="entry name" value="Winged helix' DNA-binding domain"/>
    <property type="match status" value="1"/>
</dbReference>
<dbReference type="Proteomes" id="UP000004892">
    <property type="component" value="Unassembled WGS sequence"/>
</dbReference>
<dbReference type="InterPro" id="IPR043129">
    <property type="entry name" value="ATPase_NBD"/>
</dbReference>
<comment type="caution">
    <text evidence="2">The sequence shown here is derived from an EMBL/GenBank/DDBJ whole genome shotgun (WGS) entry which is preliminary data.</text>
</comment>
<evidence type="ECO:0000256" key="1">
    <source>
        <dbReference type="ARBA" id="ARBA00006479"/>
    </source>
</evidence>